<dbReference type="EMBL" id="CM037159">
    <property type="protein sequence ID" value="KAH7867529.1"/>
    <property type="molecule type" value="Genomic_DNA"/>
</dbReference>
<evidence type="ECO:0000313" key="2">
    <source>
        <dbReference type="Proteomes" id="UP000828048"/>
    </source>
</evidence>
<accession>A0ACB7ZPH2</accession>
<evidence type="ECO:0000313" key="1">
    <source>
        <dbReference type="EMBL" id="KAH7867529.1"/>
    </source>
</evidence>
<gene>
    <name evidence="1" type="ORF">Vadar_034601</name>
</gene>
<comment type="caution">
    <text evidence="1">The sequence shown here is derived from an EMBL/GenBank/DDBJ whole genome shotgun (WGS) entry which is preliminary data.</text>
</comment>
<dbReference type="Proteomes" id="UP000828048">
    <property type="component" value="Chromosome 9"/>
</dbReference>
<organism evidence="1 2">
    <name type="scientific">Vaccinium darrowii</name>
    <dbReference type="NCBI Taxonomy" id="229202"/>
    <lineage>
        <taxon>Eukaryota</taxon>
        <taxon>Viridiplantae</taxon>
        <taxon>Streptophyta</taxon>
        <taxon>Embryophyta</taxon>
        <taxon>Tracheophyta</taxon>
        <taxon>Spermatophyta</taxon>
        <taxon>Magnoliopsida</taxon>
        <taxon>eudicotyledons</taxon>
        <taxon>Gunneridae</taxon>
        <taxon>Pentapetalae</taxon>
        <taxon>asterids</taxon>
        <taxon>Ericales</taxon>
        <taxon>Ericaceae</taxon>
        <taxon>Vaccinioideae</taxon>
        <taxon>Vaccinieae</taxon>
        <taxon>Vaccinium</taxon>
    </lineage>
</organism>
<sequence length="879" mass="98622">MLPVLPAVWKPKPLWTGKQVISALLNNLTRDYTPFTVEKDGKIPSSYFGSKDGKNGEHSKDGENEDNGEHRLLIRKNELVHGVIDKAQFGKYGLVHTVQELYGSNTAGILLSSLSRLFTVFLQINGLITCGVDDLLILPRNDEERKEALEGKDIGEEVHRKFFNVTPGTIGSMDLQMRIEKAIHDNGQSVVSTLDLKMKNALHEKTSKIHKDLLLRIISDRFLTGLRPQEYYFHCMAGREGLVDTAVKTSRSGYLQRCLVKNLESLKVCYDYTVRDADGSIIQFTYGEDGVDVHQTSFISQFKALAVNQPIIGQKFNHELEFNNYITGLPKRLKENAKKYIEEVKKNKISLELKKPEDLLKLVRQKYISSLAHAGEPVGVIAAQSVGEPSTQMTLNTFHHAGRGEMNVTLGIPRLQEILMTASSHIKTPIMTCPLLEKKLKKDAIRLVRKMKVVTVADITERMEVIDLSASIGPHQVSRIYKLRMKLNGDRLSPSDDYEETLEVWFVRELEDAIQNHLGLLSRINGIKNFVPELQSSTSDGIDEDPSSNKQGEENDEDDDEERGDDLGLDAEKRKKQATDEMDYEDGSDDEINEGESLDGKETDQEENEGEVTEEAEIGALNDDEDDEASEKPDDRAFPSKPSKSHGKKTKVKGKKKVKAVLVRKDYDRSIFISTQGLEFEVHFNFTTEPPILLLQIAQKTAQKVYLKSSGKINTNDKAKNEDDSEDDSSGPWALKTAGVDFLALWEMQDDLDVPRIYSNNIHSMLITYGVEAARETIIREITHGFSSYGVEIDYRHLSLIAEFMTHSGGYRPMSRHGGIAESISPLLRMSFETATKFIVEGASHGLTDNLETPSSRICLGLPVKMGTGCFDLMHKLEI</sequence>
<name>A0ACB7ZPH2_9ERIC</name>
<protein>
    <submittedName>
        <fullName evidence="1">Uncharacterized protein</fullName>
    </submittedName>
</protein>
<proteinExistence type="predicted"/>
<keyword evidence="2" id="KW-1185">Reference proteome</keyword>
<reference evidence="1 2" key="1">
    <citation type="journal article" date="2021" name="Hortic Res">
        <title>High-quality reference genome and annotation aids understanding of berry development for evergreen blueberry (Vaccinium darrowii).</title>
        <authorList>
            <person name="Yu J."/>
            <person name="Hulse-Kemp A.M."/>
            <person name="Babiker E."/>
            <person name="Staton M."/>
        </authorList>
    </citation>
    <scope>NUCLEOTIDE SEQUENCE [LARGE SCALE GENOMIC DNA]</scope>
    <source>
        <strain evidence="2">cv. NJ 8807/NJ 8810</strain>
        <tissue evidence="1">Young leaf</tissue>
    </source>
</reference>